<organism evidence="4 5">
    <name type="scientific">Pseudomassariella vexata</name>
    <dbReference type="NCBI Taxonomy" id="1141098"/>
    <lineage>
        <taxon>Eukaryota</taxon>
        <taxon>Fungi</taxon>
        <taxon>Dikarya</taxon>
        <taxon>Ascomycota</taxon>
        <taxon>Pezizomycotina</taxon>
        <taxon>Sordariomycetes</taxon>
        <taxon>Xylariomycetidae</taxon>
        <taxon>Amphisphaeriales</taxon>
        <taxon>Pseudomassariaceae</taxon>
        <taxon>Pseudomassariella</taxon>
    </lineage>
</organism>
<gene>
    <name evidence="4" type="ORF">BCR38DRAFT_142746</name>
</gene>
<dbReference type="STRING" id="1141098.A0A1Y2EBV3"/>
<dbReference type="CDD" id="cd05374">
    <property type="entry name" value="17beta-HSD-like_SDR_c"/>
    <property type="match status" value="1"/>
</dbReference>
<proteinExistence type="inferred from homology"/>
<dbReference type="InterPro" id="IPR036291">
    <property type="entry name" value="NAD(P)-bd_dom_sf"/>
</dbReference>
<dbReference type="PRINTS" id="PR00081">
    <property type="entry name" value="GDHRDH"/>
</dbReference>
<keyword evidence="5" id="KW-1185">Reference proteome</keyword>
<accession>A0A1Y2EBV3</accession>
<dbReference type="PANTHER" id="PTHR43976">
    <property type="entry name" value="SHORT CHAIN DEHYDROGENASE"/>
    <property type="match status" value="1"/>
</dbReference>
<evidence type="ECO:0000313" key="5">
    <source>
        <dbReference type="Proteomes" id="UP000193689"/>
    </source>
</evidence>
<sequence>MQNSNHKPQDARQSKVWLVTGCSSGFGRSLVPAILARGDRVVATARRVSDLDYLQHFENVKLLQLDVTSPDHVLSEKVEAAISAFGGIDVLVNNAGYVLSGVWEELRPEDTKWQFETNFFGALNLTRVVLPHMRSKGAGVILFMGSISGWHGVAAGGAYSASKFALEGAVECLAKEVKAIGIRVHILVIGQFRTNILDAKNKKGKLDADEGIVEYAAIKKQMADIHAVTQGAQPGDPSLAVERIVDLGVLENIAHEHVDNLPLRIPIGSDAVSVMRNKCQDTLTLLDKWADFASSTDYPDKIAVPGYYR</sequence>
<dbReference type="GeneID" id="63769856"/>
<evidence type="ECO:0000313" key="4">
    <source>
        <dbReference type="EMBL" id="ORY69022.1"/>
    </source>
</evidence>
<dbReference type="AlphaFoldDB" id="A0A1Y2EBV3"/>
<dbReference type="RefSeq" id="XP_040719309.1">
    <property type="nucleotide sequence ID" value="XM_040853644.1"/>
</dbReference>
<dbReference type="PANTHER" id="PTHR43976:SF16">
    <property type="entry name" value="SHORT-CHAIN DEHYDROGENASE_REDUCTASE FAMILY PROTEIN"/>
    <property type="match status" value="1"/>
</dbReference>
<dbReference type="Pfam" id="PF00106">
    <property type="entry name" value="adh_short"/>
    <property type="match status" value="1"/>
</dbReference>
<comment type="similarity">
    <text evidence="1 3">Belongs to the short-chain dehydrogenases/reductases (SDR) family.</text>
</comment>
<keyword evidence="2" id="KW-0560">Oxidoreductase</keyword>
<dbReference type="InterPro" id="IPR002347">
    <property type="entry name" value="SDR_fam"/>
</dbReference>
<protein>
    <recommendedName>
        <fullName evidence="6">NAD(P)-binding protein</fullName>
    </recommendedName>
</protein>
<evidence type="ECO:0000256" key="1">
    <source>
        <dbReference type="ARBA" id="ARBA00006484"/>
    </source>
</evidence>
<comment type="caution">
    <text evidence="4">The sequence shown here is derived from an EMBL/GenBank/DDBJ whole genome shotgun (WGS) entry which is preliminary data.</text>
</comment>
<dbReference type="EMBL" id="MCFJ01000003">
    <property type="protein sequence ID" value="ORY69022.1"/>
    <property type="molecule type" value="Genomic_DNA"/>
</dbReference>
<name>A0A1Y2EBV3_9PEZI</name>
<dbReference type="InParanoid" id="A0A1Y2EBV3"/>
<dbReference type="SUPFAM" id="SSF51735">
    <property type="entry name" value="NAD(P)-binding Rossmann-fold domains"/>
    <property type="match status" value="1"/>
</dbReference>
<reference evidence="4 5" key="1">
    <citation type="submission" date="2016-07" db="EMBL/GenBank/DDBJ databases">
        <title>Pervasive Adenine N6-methylation of Active Genes in Fungi.</title>
        <authorList>
            <consortium name="DOE Joint Genome Institute"/>
            <person name="Mondo S.J."/>
            <person name="Dannebaum R.O."/>
            <person name="Kuo R.C."/>
            <person name="Labutti K."/>
            <person name="Haridas S."/>
            <person name="Kuo A."/>
            <person name="Salamov A."/>
            <person name="Ahrendt S.R."/>
            <person name="Lipzen A."/>
            <person name="Sullivan W."/>
            <person name="Andreopoulos W.B."/>
            <person name="Clum A."/>
            <person name="Lindquist E."/>
            <person name="Daum C."/>
            <person name="Ramamoorthy G.K."/>
            <person name="Gryganskyi A."/>
            <person name="Culley D."/>
            <person name="Magnuson J.K."/>
            <person name="James T.Y."/>
            <person name="O'Malley M.A."/>
            <person name="Stajich J.E."/>
            <person name="Spatafora J.W."/>
            <person name="Visel A."/>
            <person name="Grigoriev I.V."/>
        </authorList>
    </citation>
    <scope>NUCLEOTIDE SEQUENCE [LARGE SCALE GENOMIC DNA]</scope>
    <source>
        <strain evidence="4 5">CBS 129021</strain>
    </source>
</reference>
<dbReference type="InterPro" id="IPR051911">
    <property type="entry name" value="SDR_oxidoreductase"/>
</dbReference>
<dbReference type="Proteomes" id="UP000193689">
    <property type="component" value="Unassembled WGS sequence"/>
</dbReference>
<dbReference type="GO" id="GO:0016491">
    <property type="term" value="F:oxidoreductase activity"/>
    <property type="evidence" value="ECO:0007669"/>
    <property type="project" value="UniProtKB-KW"/>
</dbReference>
<evidence type="ECO:0000256" key="3">
    <source>
        <dbReference type="RuleBase" id="RU000363"/>
    </source>
</evidence>
<dbReference type="OrthoDB" id="1274115at2759"/>
<dbReference type="PRINTS" id="PR00080">
    <property type="entry name" value="SDRFAMILY"/>
</dbReference>
<evidence type="ECO:0008006" key="6">
    <source>
        <dbReference type="Google" id="ProtNLM"/>
    </source>
</evidence>
<dbReference type="Gene3D" id="3.40.50.720">
    <property type="entry name" value="NAD(P)-binding Rossmann-like Domain"/>
    <property type="match status" value="1"/>
</dbReference>
<evidence type="ECO:0000256" key="2">
    <source>
        <dbReference type="ARBA" id="ARBA00023002"/>
    </source>
</evidence>